<reference evidence="2" key="1">
    <citation type="journal article" date="2012" name="Science">
        <title>The Paleozoic origin of enzymatic lignin decomposition reconstructed from 31 fungal genomes.</title>
        <authorList>
            <person name="Floudas D."/>
            <person name="Binder M."/>
            <person name="Riley R."/>
            <person name="Barry K."/>
            <person name="Blanchette R.A."/>
            <person name="Henrissat B."/>
            <person name="Martinez A.T."/>
            <person name="Otillar R."/>
            <person name="Spatafora J.W."/>
            <person name="Yadav J.S."/>
            <person name="Aerts A."/>
            <person name="Benoit I."/>
            <person name="Boyd A."/>
            <person name="Carlson A."/>
            <person name="Copeland A."/>
            <person name="Coutinho P.M."/>
            <person name="de Vries R.P."/>
            <person name="Ferreira P."/>
            <person name="Findley K."/>
            <person name="Foster B."/>
            <person name="Gaskell J."/>
            <person name="Glotzer D."/>
            <person name="Gorecki P."/>
            <person name="Heitman J."/>
            <person name="Hesse C."/>
            <person name="Hori C."/>
            <person name="Igarashi K."/>
            <person name="Jurgens J.A."/>
            <person name="Kallen N."/>
            <person name="Kersten P."/>
            <person name="Kohler A."/>
            <person name="Kuees U."/>
            <person name="Kumar T.K.A."/>
            <person name="Kuo A."/>
            <person name="LaButti K."/>
            <person name="Larrondo L.F."/>
            <person name="Lindquist E."/>
            <person name="Ling A."/>
            <person name="Lombard V."/>
            <person name="Lucas S."/>
            <person name="Lundell T."/>
            <person name="Martin R."/>
            <person name="McLaughlin D.J."/>
            <person name="Morgenstern I."/>
            <person name="Morin E."/>
            <person name="Murat C."/>
            <person name="Nagy L.G."/>
            <person name="Nolan M."/>
            <person name="Ohm R.A."/>
            <person name="Patyshakuliyeva A."/>
            <person name="Rokas A."/>
            <person name="Ruiz-Duenas F.J."/>
            <person name="Sabat G."/>
            <person name="Salamov A."/>
            <person name="Samejima M."/>
            <person name="Schmutz J."/>
            <person name="Slot J.C."/>
            <person name="St John F."/>
            <person name="Stenlid J."/>
            <person name="Sun H."/>
            <person name="Sun S."/>
            <person name="Syed K."/>
            <person name="Tsang A."/>
            <person name="Wiebenga A."/>
            <person name="Young D."/>
            <person name="Pisabarro A."/>
            <person name="Eastwood D.C."/>
            <person name="Martin F."/>
            <person name="Cullen D."/>
            <person name="Grigoriev I.V."/>
            <person name="Hibbett D.S."/>
        </authorList>
    </citation>
    <scope>NUCLEOTIDE SEQUENCE [LARGE SCALE GENOMIC DNA]</scope>
    <source>
        <strain evidence="2">TFB10046</strain>
    </source>
</reference>
<dbReference type="EMBL" id="JH687934">
    <property type="protein sequence ID" value="EJD34586.1"/>
    <property type="molecule type" value="Genomic_DNA"/>
</dbReference>
<accession>J0CVX2</accession>
<protein>
    <submittedName>
        <fullName evidence="1">Uncharacterized protein</fullName>
    </submittedName>
</protein>
<sequence length="190" mass="21103">MKFYTPDLQTVAAKDTRDIAYAVPARERTGARAGDDNAALAARFSPVFVKEGGELAGQGGTEGLHVGHLRVILELPPTLVRYLEAARIEPPGKLAFIQWYTKLGRRDADSGMFKVSRQTTLARGQGAQRVRSATVVEAVDIRRSAFLAPRLGRDTPAIPRELTSQTVLEEWECEFWVNHHSDRAMFRSLL</sequence>
<dbReference type="InParanoid" id="J0CVX2"/>
<proteinExistence type="predicted"/>
<dbReference type="KEGG" id="adl:AURDEDRAFT_176368"/>
<gene>
    <name evidence="1" type="ORF">AURDEDRAFT_176368</name>
</gene>
<evidence type="ECO:0000313" key="1">
    <source>
        <dbReference type="EMBL" id="EJD34586.1"/>
    </source>
</evidence>
<name>J0CVX2_AURST</name>
<dbReference type="AlphaFoldDB" id="J0CVX2"/>
<evidence type="ECO:0000313" key="2">
    <source>
        <dbReference type="Proteomes" id="UP000006514"/>
    </source>
</evidence>
<dbReference type="OrthoDB" id="3244185at2759"/>
<dbReference type="Proteomes" id="UP000006514">
    <property type="component" value="Unassembled WGS sequence"/>
</dbReference>
<keyword evidence="2" id="KW-1185">Reference proteome</keyword>
<organism evidence="1 2">
    <name type="scientific">Auricularia subglabra (strain TFB-10046 / SS5)</name>
    <name type="common">White-rot fungus</name>
    <name type="synonym">Auricularia delicata (strain TFB10046)</name>
    <dbReference type="NCBI Taxonomy" id="717982"/>
    <lineage>
        <taxon>Eukaryota</taxon>
        <taxon>Fungi</taxon>
        <taxon>Dikarya</taxon>
        <taxon>Basidiomycota</taxon>
        <taxon>Agaricomycotina</taxon>
        <taxon>Agaricomycetes</taxon>
        <taxon>Auriculariales</taxon>
        <taxon>Auriculariaceae</taxon>
        <taxon>Auricularia</taxon>
    </lineage>
</organism>